<name>A0A8H7DER2_9AGAR</name>
<organism evidence="2 3">
    <name type="scientific">Mycena sanguinolenta</name>
    <dbReference type="NCBI Taxonomy" id="230812"/>
    <lineage>
        <taxon>Eukaryota</taxon>
        <taxon>Fungi</taxon>
        <taxon>Dikarya</taxon>
        <taxon>Basidiomycota</taxon>
        <taxon>Agaricomycotina</taxon>
        <taxon>Agaricomycetes</taxon>
        <taxon>Agaricomycetidae</taxon>
        <taxon>Agaricales</taxon>
        <taxon>Marasmiineae</taxon>
        <taxon>Mycenaceae</taxon>
        <taxon>Mycena</taxon>
    </lineage>
</organism>
<sequence>MPHLSRSLYVPHLAHSIYSFINTHLPFQLTQIHVPRTSVSSGSFRLLVAIPPPRFSTSVSSTQIRPQTLRVSKFSLNYIPPSKTEPSNLNERSQPQNPSGAKFPS</sequence>
<evidence type="ECO:0000313" key="2">
    <source>
        <dbReference type="EMBL" id="KAF7372744.1"/>
    </source>
</evidence>
<evidence type="ECO:0000256" key="1">
    <source>
        <dbReference type="SAM" id="MobiDB-lite"/>
    </source>
</evidence>
<dbReference type="AlphaFoldDB" id="A0A8H7DER2"/>
<dbReference type="Proteomes" id="UP000623467">
    <property type="component" value="Unassembled WGS sequence"/>
</dbReference>
<comment type="caution">
    <text evidence="2">The sequence shown here is derived from an EMBL/GenBank/DDBJ whole genome shotgun (WGS) entry which is preliminary data.</text>
</comment>
<reference evidence="2" key="1">
    <citation type="submission" date="2020-05" db="EMBL/GenBank/DDBJ databases">
        <title>Mycena genomes resolve the evolution of fungal bioluminescence.</title>
        <authorList>
            <person name="Tsai I.J."/>
        </authorList>
    </citation>
    <scope>NUCLEOTIDE SEQUENCE</scope>
    <source>
        <strain evidence="2">160909Yilan</strain>
    </source>
</reference>
<evidence type="ECO:0000313" key="3">
    <source>
        <dbReference type="Proteomes" id="UP000623467"/>
    </source>
</evidence>
<feature type="region of interest" description="Disordered" evidence="1">
    <location>
        <begin position="78"/>
        <end position="105"/>
    </location>
</feature>
<protein>
    <submittedName>
        <fullName evidence="2">Uncharacterized protein</fullName>
    </submittedName>
</protein>
<feature type="compositionally biased region" description="Polar residues" evidence="1">
    <location>
        <begin position="84"/>
        <end position="99"/>
    </location>
</feature>
<dbReference type="EMBL" id="JACAZH010000003">
    <property type="protein sequence ID" value="KAF7372744.1"/>
    <property type="molecule type" value="Genomic_DNA"/>
</dbReference>
<keyword evidence="3" id="KW-1185">Reference proteome</keyword>
<gene>
    <name evidence="2" type="ORF">MSAN_00479800</name>
</gene>
<proteinExistence type="predicted"/>
<accession>A0A8H7DER2</accession>